<comment type="caution">
    <text evidence="9">The sequence shown here is derived from an EMBL/GenBank/DDBJ whole genome shotgun (WGS) entry which is preliminary data.</text>
</comment>
<organism evidence="9 10">
    <name type="scientific">Cladosporium halotolerans</name>
    <dbReference type="NCBI Taxonomy" id="1052096"/>
    <lineage>
        <taxon>Eukaryota</taxon>
        <taxon>Fungi</taxon>
        <taxon>Dikarya</taxon>
        <taxon>Ascomycota</taxon>
        <taxon>Pezizomycotina</taxon>
        <taxon>Dothideomycetes</taxon>
        <taxon>Dothideomycetidae</taxon>
        <taxon>Cladosporiales</taxon>
        <taxon>Cladosporiaceae</taxon>
        <taxon>Cladosporium</taxon>
    </lineage>
</organism>
<evidence type="ECO:0000313" key="9">
    <source>
        <dbReference type="EMBL" id="KAL1585072.1"/>
    </source>
</evidence>
<dbReference type="PANTHER" id="PTHR33048">
    <property type="entry name" value="PTH11-LIKE INTEGRAL MEMBRANE PROTEIN (AFU_ORTHOLOGUE AFUA_5G11245)"/>
    <property type="match status" value="1"/>
</dbReference>
<evidence type="ECO:0000256" key="6">
    <source>
        <dbReference type="SAM" id="MobiDB-lite"/>
    </source>
</evidence>
<evidence type="ECO:0000313" key="10">
    <source>
        <dbReference type="Proteomes" id="UP000803884"/>
    </source>
</evidence>
<comment type="subcellular location">
    <subcellularLocation>
        <location evidence="1">Membrane</location>
        <topology evidence="1">Multi-pass membrane protein</topology>
    </subcellularLocation>
</comment>
<feature type="transmembrane region" description="Helical" evidence="7">
    <location>
        <begin position="166"/>
        <end position="190"/>
    </location>
</feature>
<dbReference type="InterPro" id="IPR049326">
    <property type="entry name" value="Rhodopsin_dom_fungi"/>
</dbReference>
<comment type="similarity">
    <text evidence="5">Belongs to the SAT4 family.</text>
</comment>
<dbReference type="InterPro" id="IPR052337">
    <property type="entry name" value="SAT4-like"/>
</dbReference>
<feature type="domain" description="Rhodopsin" evidence="8">
    <location>
        <begin position="29"/>
        <end position="266"/>
    </location>
</feature>
<evidence type="ECO:0000256" key="5">
    <source>
        <dbReference type="ARBA" id="ARBA00038359"/>
    </source>
</evidence>
<keyword evidence="10" id="KW-1185">Reference proteome</keyword>
<dbReference type="GO" id="GO:0016020">
    <property type="term" value="C:membrane"/>
    <property type="evidence" value="ECO:0007669"/>
    <property type="project" value="UniProtKB-SubCell"/>
</dbReference>
<feature type="region of interest" description="Disordered" evidence="6">
    <location>
        <begin position="280"/>
        <end position="366"/>
    </location>
</feature>
<feature type="region of interest" description="Disordered" evidence="6">
    <location>
        <begin position="386"/>
        <end position="408"/>
    </location>
</feature>
<keyword evidence="4 7" id="KW-0472">Membrane</keyword>
<gene>
    <name evidence="9" type="ORF">WHR41_06419</name>
</gene>
<keyword evidence="3 7" id="KW-1133">Transmembrane helix</keyword>
<sequence>MGMSGHAEPEAVLGVTITFTIIAVFAVALRLYSRIFLVHSPGKDDVFIIGACAMTICLTVAQGYQVKFGMGRHFDQLTTSEKVNSSKPLWASIILYNLGLFMTKFSILLQYFRIFPYRTFRILNFCLMACIFAWSCWTVFSAIFSCKPIPFFWDKTIPGGTCLSQWAVWFANAGVNIITDILVATLPLPFLNQLQLPKRQRIALMVVFALGGFTCIISILRLQSLLVFLHDPDLSWHNPLVAIWSSMEVNVGILCSCLPTLKTLVTRWFPRALQSGYLRGSERRGNGQEGAGTGSSGVESEGGRGADKLSLDMLGRGTPPRTVIQSGRARGRGAGEADSLEEIEFGSVGDGNGGGNGERRASPADELRGIQVVTVVEQEVEKGVVGDARSDAGSELELVRGPRRGERY</sequence>
<evidence type="ECO:0000256" key="2">
    <source>
        <dbReference type="ARBA" id="ARBA00022692"/>
    </source>
</evidence>
<name>A0AB34KJ33_9PEZI</name>
<feature type="transmembrane region" description="Helical" evidence="7">
    <location>
        <begin position="240"/>
        <end position="261"/>
    </location>
</feature>
<feature type="transmembrane region" description="Helical" evidence="7">
    <location>
        <begin position="122"/>
        <end position="146"/>
    </location>
</feature>
<dbReference type="Pfam" id="PF20684">
    <property type="entry name" value="Fung_rhodopsin"/>
    <property type="match status" value="1"/>
</dbReference>
<dbReference type="Proteomes" id="UP000803884">
    <property type="component" value="Unassembled WGS sequence"/>
</dbReference>
<evidence type="ECO:0000256" key="1">
    <source>
        <dbReference type="ARBA" id="ARBA00004141"/>
    </source>
</evidence>
<evidence type="ECO:0000256" key="3">
    <source>
        <dbReference type="ARBA" id="ARBA00022989"/>
    </source>
</evidence>
<feature type="compositionally biased region" description="Basic and acidic residues" evidence="6">
    <location>
        <begin position="301"/>
        <end position="310"/>
    </location>
</feature>
<dbReference type="EMBL" id="JAAQHG020000021">
    <property type="protein sequence ID" value="KAL1585072.1"/>
    <property type="molecule type" value="Genomic_DNA"/>
</dbReference>
<feature type="transmembrane region" description="Helical" evidence="7">
    <location>
        <begin position="89"/>
        <end position="110"/>
    </location>
</feature>
<dbReference type="RefSeq" id="XP_069228178.1">
    <property type="nucleotide sequence ID" value="XM_069375024.1"/>
</dbReference>
<dbReference type="AlphaFoldDB" id="A0AB34KJ33"/>
<feature type="transmembrane region" description="Helical" evidence="7">
    <location>
        <begin position="202"/>
        <end position="220"/>
    </location>
</feature>
<proteinExistence type="inferred from homology"/>
<keyword evidence="2 7" id="KW-0812">Transmembrane</keyword>
<protein>
    <recommendedName>
        <fullName evidence="8">Rhodopsin domain-containing protein</fullName>
    </recommendedName>
</protein>
<evidence type="ECO:0000256" key="4">
    <source>
        <dbReference type="ARBA" id="ARBA00023136"/>
    </source>
</evidence>
<accession>A0AB34KJ33</accession>
<evidence type="ECO:0000259" key="8">
    <source>
        <dbReference type="Pfam" id="PF20684"/>
    </source>
</evidence>
<feature type="transmembrane region" description="Helical" evidence="7">
    <location>
        <begin position="12"/>
        <end position="33"/>
    </location>
</feature>
<feature type="transmembrane region" description="Helical" evidence="7">
    <location>
        <begin position="45"/>
        <end position="64"/>
    </location>
</feature>
<feature type="compositionally biased region" description="Basic and acidic residues" evidence="6">
    <location>
        <begin position="357"/>
        <end position="366"/>
    </location>
</feature>
<dbReference type="PANTHER" id="PTHR33048:SF47">
    <property type="entry name" value="INTEGRAL MEMBRANE PROTEIN-RELATED"/>
    <property type="match status" value="1"/>
</dbReference>
<reference evidence="9 10" key="1">
    <citation type="journal article" date="2020" name="Microbiol. Resour. Announc.">
        <title>Draft Genome Sequence of a Cladosporium Species Isolated from the Mesophotic Ascidian Didemnum maculosum.</title>
        <authorList>
            <person name="Gioti A."/>
            <person name="Siaperas R."/>
            <person name="Nikolaivits E."/>
            <person name="Le Goff G."/>
            <person name="Ouazzani J."/>
            <person name="Kotoulas G."/>
            <person name="Topakas E."/>
        </authorList>
    </citation>
    <scope>NUCLEOTIDE SEQUENCE [LARGE SCALE GENOMIC DNA]</scope>
    <source>
        <strain evidence="9 10">TM138-S3</strain>
    </source>
</reference>
<evidence type="ECO:0000256" key="7">
    <source>
        <dbReference type="SAM" id="Phobius"/>
    </source>
</evidence>
<dbReference type="GeneID" id="96007862"/>